<dbReference type="KEGG" id="msei:MSEDJ_38700"/>
<evidence type="ECO:0000259" key="5">
    <source>
        <dbReference type="PROSITE" id="PS50977"/>
    </source>
</evidence>
<dbReference type="InterPro" id="IPR050109">
    <property type="entry name" value="HTH-type_TetR-like_transc_reg"/>
</dbReference>
<sequence length="216" mass="23484">MSQIDERPRAPRRRGRPVGSDAVVTRGRILDAARRVMNQRGYPAATFKAIAEEADLSRPTLHYYFGSREEIYDALVADASALIDECVAGAARCDTLAESLVALVRAIHGTDFRDASHVAFLISARLEASRNPELAFDRGDALRAHLVSLVSDAVHRGELNAGTEVWPVADMLHAVLWGVGMCGGFLDERTDITRVTSQLAEIFSGGLLTGRPVDEI</sequence>
<evidence type="ECO:0000256" key="1">
    <source>
        <dbReference type="ARBA" id="ARBA00023015"/>
    </source>
</evidence>
<dbReference type="PANTHER" id="PTHR30055:SF234">
    <property type="entry name" value="HTH-TYPE TRANSCRIPTIONAL REGULATOR BETI"/>
    <property type="match status" value="1"/>
</dbReference>
<dbReference type="Pfam" id="PF00440">
    <property type="entry name" value="TetR_N"/>
    <property type="match status" value="1"/>
</dbReference>
<evidence type="ECO:0000313" key="6">
    <source>
        <dbReference type="EMBL" id="BBY29774.1"/>
    </source>
</evidence>
<evidence type="ECO:0000256" key="3">
    <source>
        <dbReference type="ARBA" id="ARBA00023163"/>
    </source>
</evidence>
<dbReference type="EMBL" id="AP022588">
    <property type="protein sequence ID" value="BBY29774.1"/>
    <property type="molecule type" value="Genomic_DNA"/>
</dbReference>
<proteinExistence type="predicted"/>
<feature type="domain" description="HTH tetR-type" evidence="5">
    <location>
        <begin position="23"/>
        <end position="83"/>
    </location>
</feature>
<dbReference type="Proteomes" id="UP000467193">
    <property type="component" value="Chromosome"/>
</dbReference>
<name>A0A7I7QTY0_9MYCO</name>
<gene>
    <name evidence="6" type="ORF">MSEDJ_38700</name>
</gene>
<organism evidence="6 7">
    <name type="scientific">Mycolicibacterium sediminis</name>
    <dbReference type="NCBI Taxonomy" id="1286180"/>
    <lineage>
        <taxon>Bacteria</taxon>
        <taxon>Bacillati</taxon>
        <taxon>Actinomycetota</taxon>
        <taxon>Actinomycetes</taxon>
        <taxon>Mycobacteriales</taxon>
        <taxon>Mycobacteriaceae</taxon>
        <taxon>Mycolicibacterium</taxon>
    </lineage>
</organism>
<dbReference type="RefSeq" id="WP_163798805.1">
    <property type="nucleotide sequence ID" value="NZ_AP022588.1"/>
</dbReference>
<dbReference type="AlphaFoldDB" id="A0A7I7QTY0"/>
<evidence type="ECO:0000256" key="2">
    <source>
        <dbReference type="ARBA" id="ARBA00023125"/>
    </source>
</evidence>
<evidence type="ECO:0000313" key="7">
    <source>
        <dbReference type="Proteomes" id="UP000467193"/>
    </source>
</evidence>
<dbReference type="GO" id="GO:0000976">
    <property type="term" value="F:transcription cis-regulatory region binding"/>
    <property type="evidence" value="ECO:0007669"/>
    <property type="project" value="TreeGrafter"/>
</dbReference>
<protein>
    <submittedName>
        <fullName evidence="6">TetR family transcriptional regulator</fullName>
    </submittedName>
</protein>
<dbReference type="SUPFAM" id="SSF48498">
    <property type="entry name" value="Tetracyclin repressor-like, C-terminal domain"/>
    <property type="match status" value="1"/>
</dbReference>
<reference evidence="6 7" key="1">
    <citation type="journal article" date="2019" name="Emerg. Microbes Infect.">
        <title>Comprehensive subspecies identification of 175 nontuberculous mycobacteria species based on 7547 genomic profiles.</title>
        <authorList>
            <person name="Matsumoto Y."/>
            <person name="Kinjo T."/>
            <person name="Motooka D."/>
            <person name="Nabeya D."/>
            <person name="Jung N."/>
            <person name="Uechi K."/>
            <person name="Horii T."/>
            <person name="Iida T."/>
            <person name="Fujita J."/>
            <person name="Nakamura S."/>
        </authorList>
    </citation>
    <scope>NUCLEOTIDE SEQUENCE [LARGE SCALE GENOMIC DNA]</scope>
    <source>
        <strain evidence="6 7">JCM 17899</strain>
    </source>
</reference>
<dbReference type="PANTHER" id="PTHR30055">
    <property type="entry name" value="HTH-TYPE TRANSCRIPTIONAL REGULATOR RUTR"/>
    <property type="match status" value="1"/>
</dbReference>
<keyword evidence="2 4" id="KW-0238">DNA-binding</keyword>
<dbReference type="InterPro" id="IPR036271">
    <property type="entry name" value="Tet_transcr_reg_TetR-rel_C_sf"/>
</dbReference>
<dbReference type="GO" id="GO:0003700">
    <property type="term" value="F:DNA-binding transcription factor activity"/>
    <property type="evidence" value="ECO:0007669"/>
    <property type="project" value="TreeGrafter"/>
</dbReference>
<keyword evidence="1" id="KW-0805">Transcription regulation</keyword>
<accession>A0A7I7QTY0</accession>
<dbReference type="PRINTS" id="PR00455">
    <property type="entry name" value="HTHTETR"/>
</dbReference>
<keyword evidence="3" id="KW-0804">Transcription</keyword>
<feature type="DNA-binding region" description="H-T-H motif" evidence="4">
    <location>
        <begin position="46"/>
        <end position="65"/>
    </location>
</feature>
<dbReference type="PROSITE" id="PS50977">
    <property type="entry name" value="HTH_TETR_2"/>
    <property type="match status" value="1"/>
</dbReference>
<dbReference type="InterPro" id="IPR009057">
    <property type="entry name" value="Homeodomain-like_sf"/>
</dbReference>
<dbReference type="Gene3D" id="1.10.357.10">
    <property type="entry name" value="Tetracycline Repressor, domain 2"/>
    <property type="match status" value="1"/>
</dbReference>
<dbReference type="SUPFAM" id="SSF46689">
    <property type="entry name" value="Homeodomain-like"/>
    <property type="match status" value="1"/>
</dbReference>
<dbReference type="InterPro" id="IPR001647">
    <property type="entry name" value="HTH_TetR"/>
</dbReference>
<keyword evidence="7" id="KW-1185">Reference proteome</keyword>
<evidence type="ECO:0000256" key="4">
    <source>
        <dbReference type="PROSITE-ProRule" id="PRU00335"/>
    </source>
</evidence>